<evidence type="ECO:0000256" key="2">
    <source>
        <dbReference type="SAM" id="Phobius"/>
    </source>
</evidence>
<dbReference type="InterPro" id="IPR036249">
    <property type="entry name" value="Thioredoxin-like_sf"/>
</dbReference>
<feature type="transmembrane region" description="Helical" evidence="2">
    <location>
        <begin position="50"/>
        <end position="72"/>
    </location>
</feature>
<evidence type="ECO:0000259" key="3">
    <source>
        <dbReference type="Pfam" id="PF13462"/>
    </source>
</evidence>
<accession>A0A1H0HET9</accession>
<keyword evidence="2" id="KW-0812">Transmembrane</keyword>
<dbReference type="Gene3D" id="3.40.30.10">
    <property type="entry name" value="Glutaredoxin"/>
    <property type="match status" value="1"/>
</dbReference>
<dbReference type="OrthoDB" id="117402at2"/>
<feature type="domain" description="Thioredoxin-like fold" evidence="3">
    <location>
        <begin position="105"/>
        <end position="254"/>
    </location>
</feature>
<reference evidence="4 5" key="1">
    <citation type="submission" date="2016-10" db="EMBL/GenBank/DDBJ databases">
        <authorList>
            <person name="de Groot N.N."/>
        </authorList>
    </citation>
    <scope>NUCLEOTIDE SEQUENCE [LARGE SCALE GENOMIC DNA]</scope>
    <source>
        <strain evidence="5">P4-7,KCTC 19426,CECT 7604</strain>
    </source>
</reference>
<dbReference type="RefSeq" id="WP_157695077.1">
    <property type="nucleotide sequence ID" value="NZ_LT629710.1"/>
</dbReference>
<dbReference type="Pfam" id="PF13462">
    <property type="entry name" value="Thioredoxin_4"/>
    <property type="match status" value="1"/>
</dbReference>
<feature type="region of interest" description="Disordered" evidence="1">
    <location>
        <begin position="1"/>
        <end position="36"/>
    </location>
</feature>
<gene>
    <name evidence="4" type="ORF">SAMN04515671_0041</name>
</gene>
<keyword evidence="2" id="KW-0472">Membrane</keyword>
<dbReference type="InterPro" id="IPR012336">
    <property type="entry name" value="Thioredoxin-like_fold"/>
</dbReference>
<sequence>MAQGKKAQTGSGPKPARERKPVVDRRIQPPPGTRQSVAAARQTNAASNRVQLRIGIVAVVLIAAVVVIGLVMNKQQNAAPVTDHPTSTASTATVDAGIVTVTGPGAPKLTLDFYEDGICPACQDFEGQYGQQVMKAVDEGKLTVRYHFMNFLDAESASKTYSTRVAAAFECVAAIPAAEQPKGLFLNFHTRMFTSGTKPAENGSADLSNSDIAAIATKLGAPASASSCISSGANVDQAKKTADQAKVTLQAATPSGQEIATPAVVKDGAVLNLNSTKWLTDLLT</sequence>
<feature type="compositionally biased region" description="Polar residues" evidence="1">
    <location>
        <begin position="1"/>
        <end position="11"/>
    </location>
</feature>
<feature type="compositionally biased region" description="Basic and acidic residues" evidence="1">
    <location>
        <begin position="15"/>
        <end position="27"/>
    </location>
</feature>
<evidence type="ECO:0000313" key="5">
    <source>
        <dbReference type="Proteomes" id="UP000198741"/>
    </source>
</evidence>
<protein>
    <submittedName>
        <fullName evidence="4">Protein-disulfide isomerase</fullName>
    </submittedName>
</protein>
<proteinExistence type="predicted"/>
<dbReference type="EMBL" id="LT629710">
    <property type="protein sequence ID" value="SDO17610.1"/>
    <property type="molecule type" value="Genomic_DNA"/>
</dbReference>
<keyword evidence="2" id="KW-1133">Transmembrane helix</keyword>
<keyword evidence="4" id="KW-0413">Isomerase</keyword>
<dbReference type="AlphaFoldDB" id="A0A1H0HET9"/>
<evidence type="ECO:0000256" key="1">
    <source>
        <dbReference type="SAM" id="MobiDB-lite"/>
    </source>
</evidence>
<evidence type="ECO:0000313" key="4">
    <source>
        <dbReference type="EMBL" id="SDO17610.1"/>
    </source>
</evidence>
<dbReference type="GO" id="GO:0016853">
    <property type="term" value="F:isomerase activity"/>
    <property type="evidence" value="ECO:0007669"/>
    <property type="project" value="UniProtKB-KW"/>
</dbReference>
<dbReference type="STRING" id="1090615.SAMN04515671_0041"/>
<name>A0A1H0HET9_9ACTN</name>
<organism evidence="4 5">
    <name type="scientific">Nakamurella panacisegetis</name>
    <dbReference type="NCBI Taxonomy" id="1090615"/>
    <lineage>
        <taxon>Bacteria</taxon>
        <taxon>Bacillati</taxon>
        <taxon>Actinomycetota</taxon>
        <taxon>Actinomycetes</taxon>
        <taxon>Nakamurellales</taxon>
        <taxon>Nakamurellaceae</taxon>
        <taxon>Nakamurella</taxon>
    </lineage>
</organism>
<dbReference type="SUPFAM" id="SSF52833">
    <property type="entry name" value="Thioredoxin-like"/>
    <property type="match status" value="1"/>
</dbReference>
<keyword evidence="5" id="KW-1185">Reference proteome</keyword>
<dbReference type="Proteomes" id="UP000198741">
    <property type="component" value="Chromosome I"/>
</dbReference>